<dbReference type="InterPro" id="IPR001497">
    <property type="entry name" value="MethylDNA_cys_MeTrfase_AS"/>
</dbReference>
<dbReference type="InterPro" id="IPR036388">
    <property type="entry name" value="WH-like_DNA-bd_sf"/>
</dbReference>
<name>A0A6M4H1Q3_9PROT</name>
<keyword evidence="6 14" id="KW-0489">Methyltransferase</keyword>
<evidence type="ECO:0000313" key="18">
    <source>
        <dbReference type="Proteomes" id="UP000503096"/>
    </source>
</evidence>
<dbReference type="NCBIfam" id="TIGR00589">
    <property type="entry name" value="ogt"/>
    <property type="match status" value="1"/>
</dbReference>
<dbReference type="Gene3D" id="3.30.160.70">
    <property type="entry name" value="Methylated DNA-protein cysteine methyltransferase domain"/>
    <property type="match status" value="1"/>
</dbReference>
<reference evidence="17 18" key="1">
    <citation type="submission" date="2020-04" db="EMBL/GenBank/DDBJ databases">
        <title>Usitatibacter rugosus gen. nov., sp. nov. and Usitatibacter palustris sp. nov., novel members of Usitatibacteraceae fam. nov. within the order Nitrosomonadales isolated from soil.</title>
        <authorList>
            <person name="Huber K.J."/>
            <person name="Neumann-Schaal M."/>
            <person name="Geppert A."/>
            <person name="Luckner M."/>
            <person name="Wanner G."/>
            <person name="Overmann J."/>
        </authorList>
    </citation>
    <scope>NUCLEOTIDE SEQUENCE [LARGE SCALE GENOMIC DNA]</scope>
    <source>
        <strain evidence="17 18">Swamp67</strain>
    </source>
</reference>
<evidence type="ECO:0000256" key="5">
    <source>
        <dbReference type="ARBA" id="ARBA00022553"/>
    </source>
</evidence>
<evidence type="ECO:0000256" key="1">
    <source>
        <dbReference type="ARBA" id="ARBA00001286"/>
    </source>
</evidence>
<comment type="function">
    <text evidence="14">Involved in the cellular defense against the biological effects of O6-methylguanine (O6-MeG) and O4-methylthymine (O4-MeT) in DNA. Repairs the methylated nucleobase in DNA by stoichiometrically transferring the methyl group to a cysteine residue in the enzyme. This is a suicide reaction: the enzyme is irreversibly inactivated.</text>
</comment>
<dbReference type="EC" id="2.1.1.63" evidence="14"/>
<dbReference type="GO" id="GO:0005737">
    <property type="term" value="C:cytoplasm"/>
    <property type="evidence" value="ECO:0007669"/>
    <property type="project" value="UniProtKB-SubCell"/>
</dbReference>
<evidence type="ECO:0000256" key="12">
    <source>
        <dbReference type="ARBA" id="ARBA00023204"/>
    </source>
</evidence>
<dbReference type="InterPro" id="IPR008332">
    <property type="entry name" value="MethylG_MeTrfase_N"/>
</dbReference>
<feature type="active site" description="Nucleophile; methyl group acceptor" evidence="14">
    <location>
        <position position="129"/>
    </location>
</feature>
<dbReference type="Proteomes" id="UP000503096">
    <property type="component" value="Chromosome"/>
</dbReference>
<evidence type="ECO:0000256" key="6">
    <source>
        <dbReference type="ARBA" id="ARBA00022603"/>
    </source>
</evidence>
<keyword evidence="11" id="KW-0238">DNA-binding</keyword>
<keyword evidence="8" id="KW-0479">Metal-binding</keyword>
<organism evidence="17 18">
    <name type="scientific">Usitatibacter palustris</name>
    <dbReference type="NCBI Taxonomy" id="2732487"/>
    <lineage>
        <taxon>Bacteria</taxon>
        <taxon>Pseudomonadati</taxon>
        <taxon>Pseudomonadota</taxon>
        <taxon>Betaproteobacteria</taxon>
        <taxon>Nitrosomonadales</taxon>
        <taxon>Usitatibacteraceae</taxon>
        <taxon>Usitatibacter</taxon>
    </lineage>
</organism>
<accession>A0A6M4H1Q3</accession>
<comment type="miscellaneous">
    <text evidence="14">This enzyme catalyzes only one turnover and therefore is not strictly catalytic. According to one definition, an enzyme is a biocatalyst that acts repeatedly and over many reaction cycles.</text>
</comment>
<comment type="similarity">
    <text evidence="3 14">Belongs to the MGMT family.</text>
</comment>
<dbReference type="PROSITE" id="PS00374">
    <property type="entry name" value="MGMT"/>
    <property type="match status" value="1"/>
</dbReference>
<dbReference type="InterPro" id="IPR023546">
    <property type="entry name" value="MGMT"/>
</dbReference>
<dbReference type="PANTHER" id="PTHR10815:SF5">
    <property type="entry name" value="METHYLATED-DNA--PROTEIN-CYSTEINE METHYLTRANSFERASE"/>
    <property type="match status" value="1"/>
</dbReference>
<dbReference type="HAMAP" id="MF_00772">
    <property type="entry name" value="OGT"/>
    <property type="match status" value="1"/>
</dbReference>
<comment type="catalytic activity">
    <reaction evidence="1 14">
        <text>a 4-O-methyl-thymidine in DNA + L-cysteinyl-[protein] = a thymidine in DNA + S-methyl-L-cysteinyl-[protein]</text>
        <dbReference type="Rhea" id="RHEA:53428"/>
        <dbReference type="Rhea" id="RHEA-COMP:10131"/>
        <dbReference type="Rhea" id="RHEA-COMP:10132"/>
        <dbReference type="Rhea" id="RHEA-COMP:13555"/>
        <dbReference type="Rhea" id="RHEA-COMP:13556"/>
        <dbReference type="ChEBI" id="CHEBI:29950"/>
        <dbReference type="ChEBI" id="CHEBI:82612"/>
        <dbReference type="ChEBI" id="CHEBI:137386"/>
        <dbReference type="ChEBI" id="CHEBI:137387"/>
        <dbReference type="EC" id="2.1.1.63"/>
    </reaction>
</comment>
<keyword evidence="9 14" id="KW-0227">DNA damage</keyword>
<dbReference type="InterPro" id="IPR036631">
    <property type="entry name" value="MGMT_N_sf"/>
</dbReference>
<dbReference type="FunFam" id="3.30.160.70:FF:000001">
    <property type="entry name" value="Methylated-DNA--protein-cysteine methyltransferase"/>
    <property type="match status" value="1"/>
</dbReference>
<dbReference type="PANTHER" id="PTHR10815">
    <property type="entry name" value="METHYLATED-DNA--PROTEIN-CYSTEINE METHYLTRANSFERASE"/>
    <property type="match status" value="1"/>
</dbReference>
<dbReference type="Gene3D" id="1.10.10.10">
    <property type="entry name" value="Winged helix-like DNA-binding domain superfamily/Winged helix DNA-binding domain"/>
    <property type="match status" value="1"/>
</dbReference>
<comment type="subcellular location">
    <subcellularLocation>
        <location evidence="14">Cytoplasm</location>
    </subcellularLocation>
</comment>
<evidence type="ECO:0000256" key="11">
    <source>
        <dbReference type="ARBA" id="ARBA00023125"/>
    </source>
</evidence>
<dbReference type="FunFam" id="1.10.10.10:FF:000214">
    <property type="entry name" value="Methylated-DNA--protein-cysteine methyltransferase"/>
    <property type="match status" value="1"/>
</dbReference>
<dbReference type="AlphaFoldDB" id="A0A6M4H1Q3"/>
<evidence type="ECO:0000256" key="13">
    <source>
        <dbReference type="ARBA" id="ARBA00049348"/>
    </source>
</evidence>
<keyword evidence="5" id="KW-0597">Phosphoprotein</keyword>
<keyword evidence="18" id="KW-1185">Reference proteome</keyword>
<dbReference type="GO" id="GO:0046872">
    <property type="term" value="F:metal ion binding"/>
    <property type="evidence" value="ECO:0007669"/>
    <property type="project" value="UniProtKB-KW"/>
</dbReference>
<keyword evidence="4 14" id="KW-0963">Cytoplasm</keyword>
<evidence type="ECO:0000256" key="10">
    <source>
        <dbReference type="ARBA" id="ARBA00022833"/>
    </source>
</evidence>
<dbReference type="GO" id="GO:0032259">
    <property type="term" value="P:methylation"/>
    <property type="evidence" value="ECO:0007669"/>
    <property type="project" value="UniProtKB-KW"/>
</dbReference>
<evidence type="ECO:0000313" key="17">
    <source>
        <dbReference type="EMBL" id="QJR13429.1"/>
    </source>
</evidence>
<gene>
    <name evidence="17" type="primary">ogt_1</name>
    <name evidence="17" type="ORF">DSM104440_00212</name>
</gene>
<dbReference type="GO" id="GO:0003677">
    <property type="term" value="F:DNA binding"/>
    <property type="evidence" value="ECO:0007669"/>
    <property type="project" value="UniProtKB-KW"/>
</dbReference>
<dbReference type="RefSeq" id="WP_171159966.1">
    <property type="nucleotide sequence ID" value="NZ_CP053073.1"/>
</dbReference>
<comment type="catalytic activity">
    <reaction evidence="13 14">
        <text>a 6-O-methyl-2'-deoxyguanosine in DNA + L-cysteinyl-[protein] = S-methyl-L-cysteinyl-[protein] + a 2'-deoxyguanosine in DNA</text>
        <dbReference type="Rhea" id="RHEA:24000"/>
        <dbReference type="Rhea" id="RHEA-COMP:10131"/>
        <dbReference type="Rhea" id="RHEA-COMP:10132"/>
        <dbReference type="Rhea" id="RHEA-COMP:11367"/>
        <dbReference type="Rhea" id="RHEA-COMP:11368"/>
        <dbReference type="ChEBI" id="CHEBI:29950"/>
        <dbReference type="ChEBI" id="CHEBI:82612"/>
        <dbReference type="ChEBI" id="CHEBI:85445"/>
        <dbReference type="ChEBI" id="CHEBI:85448"/>
        <dbReference type="EC" id="2.1.1.63"/>
    </reaction>
</comment>
<evidence type="ECO:0000256" key="4">
    <source>
        <dbReference type="ARBA" id="ARBA00022490"/>
    </source>
</evidence>
<sequence length="164" mass="17904">MIRYKTFTSPLGTMLAAANEHGLTRVDFIDSKYMRPVDPDWQEDTKHPSLVACEKQLAEYFEGERAVFDLPLNPRGTPFQKRIWEEISGVAYGETIIYSELARRAGSPGSSRAAGAATGRNPIAIIVPCHRIVGADGSLTGYAGGLPRKTRLLELEGVLQGSLV</sequence>
<evidence type="ECO:0000256" key="8">
    <source>
        <dbReference type="ARBA" id="ARBA00022723"/>
    </source>
</evidence>
<evidence type="ECO:0000259" key="15">
    <source>
        <dbReference type="Pfam" id="PF01035"/>
    </source>
</evidence>
<dbReference type="FunCoup" id="A0A6M4H1Q3">
    <property type="interactions" value="112"/>
</dbReference>
<evidence type="ECO:0000256" key="14">
    <source>
        <dbReference type="HAMAP-Rule" id="MF_00772"/>
    </source>
</evidence>
<dbReference type="GO" id="GO:0006307">
    <property type="term" value="P:DNA alkylation repair"/>
    <property type="evidence" value="ECO:0007669"/>
    <property type="project" value="UniProtKB-UniRule"/>
</dbReference>
<dbReference type="InParanoid" id="A0A6M4H1Q3"/>
<proteinExistence type="inferred from homology"/>
<evidence type="ECO:0000256" key="9">
    <source>
        <dbReference type="ARBA" id="ARBA00022763"/>
    </source>
</evidence>
<comment type="cofactor">
    <cofactor evidence="2">
        <name>Zn(2+)</name>
        <dbReference type="ChEBI" id="CHEBI:29105"/>
    </cofactor>
</comment>
<keyword evidence="7 14" id="KW-0808">Transferase</keyword>
<evidence type="ECO:0000256" key="2">
    <source>
        <dbReference type="ARBA" id="ARBA00001947"/>
    </source>
</evidence>
<dbReference type="KEGG" id="upl:DSM104440_00212"/>
<dbReference type="SUPFAM" id="SSF46767">
    <property type="entry name" value="Methylated DNA-protein cysteine methyltransferase, C-terminal domain"/>
    <property type="match status" value="1"/>
</dbReference>
<evidence type="ECO:0000256" key="3">
    <source>
        <dbReference type="ARBA" id="ARBA00008711"/>
    </source>
</evidence>
<feature type="domain" description="Methylguanine DNA methyltransferase ribonuclease-like" evidence="16">
    <location>
        <begin position="2"/>
        <end position="73"/>
    </location>
</feature>
<evidence type="ECO:0000259" key="16">
    <source>
        <dbReference type="Pfam" id="PF02870"/>
    </source>
</evidence>
<dbReference type="InterPro" id="IPR014048">
    <property type="entry name" value="MethylDNA_cys_MeTrfase_DNA-bd"/>
</dbReference>
<dbReference type="SUPFAM" id="SSF53155">
    <property type="entry name" value="Methylated DNA-protein cysteine methyltransferase domain"/>
    <property type="match status" value="1"/>
</dbReference>
<keyword evidence="12 14" id="KW-0234">DNA repair</keyword>
<dbReference type="GO" id="GO:0003908">
    <property type="term" value="F:methylated-DNA-[protein]-cysteine S-methyltransferase activity"/>
    <property type="evidence" value="ECO:0007669"/>
    <property type="project" value="UniProtKB-UniRule"/>
</dbReference>
<dbReference type="Pfam" id="PF01035">
    <property type="entry name" value="DNA_binding_1"/>
    <property type="match status" value="1"/>
</dbReference>
<keyword evidence="10" id="KW-0862">Zinc</keyword>
<dbReference type="CDD" id="cd06445">
    <property type="entry name" value="ATase"/>
    <property type="match status" value="1"/>
</dbReference>
<protein>
    <recommendedName>
        <fullName evidence="14">Methylated-DNA--protein-cysteine methyltransferase</fullName>
        <ecNumber evidence="14">2.1.1.63</ecNumber>
    </recommendedName>
    <alternativeName>
        <fullName evidence="14">6-O-methylguanine-DNA methyltransferase</fullName>
        <shortName evidence="14">MGMT</shortName>
    </alternativeName>
    <alternativeName>
        <fullName evidence="14">O-6-methylguanine-DNA-alkyltransferase</fullName>
    </alternativeName>
</protein>
<dbReference type="InterPro" id="IPR036217">
    <property type="entry name" value="MethylDNA_cys_MeTrfase_DNAb"/>
</dbReference>
<evidence type="ECO:0000256" key="7">
    <source>
        <dbReference type="ARBA" id="ARBA00022679"/>
    </source>
</evidence>
<feature type="domain" description="Methylated-DNA-[protein]-cysteine S-methyltransferase DNA binding" evidence="15">
    <location>
        <begin position="78"/>
        <end position="158"/>
    </location>
</feature>
<dbReference type="Pfam" id="PF02870">
    <property type="entry name" value="Methyltransf_1N"/>
    <property type="match status" value="1"/>
</dbReference>
<dbReference type="EMBL" id="CP053073">
    <property type="protein sequence ID" value="QJR13429.1"/>
    <property type="molecule type" value="Genomic_DNA"/>
</dbReference>